<evidence type="ECO:0000259" key="1">
    <source>
        <dbReference type="PROSITE" id="PS51186"/>
    </source>
</evidence>
<dbReference type="SUPFAM" id="SSF55729">
    <property type="entry name" value="Acyl-CoA N-acyltransferases (Nat)"/>
    <property type="match status" value="1"/>
</dbReference>
<dbReference type="AlphaFoldDB" id="A0A174UJQ2"/>
<dbReference type="EMBL" id="CZBL01000019">
    <property type="protein sequence ID" value="CUQ49637.1"/>
    <property type="molecule type" value="Genomic_DNA"/>
</dbReference>
<keyword evidence="2" id="KW-0808">Transferase</keyword>
<proteinExistence type="predicted"/>
<evidence type="ECO:0000313" key="2">
    <source>
        <dbReference type="EMBL" id="CUQ21576.1"/>
    </source>
</evidence>
<feature type="domain" description="N-acetyltransferase" evidence="1">
    <location>
        <begin position="7"/>
        <end position="173"/>
    </location>
</feature>
<sequence>MIETKRLIFRRWTKEDAAALYALASDPEVGPHAGWPVHTSIEESRAVIKEYFSNDYTWALVSKQTGAIIGCMGYYPYGESNIDIGKEDAEVGYWIGRPYWNQGYCTEALYAMIGYCFNVKRFQTLWADYFIDNPASGRVMDKCGFTDTGKKNYCSRLLHGDDKPICVMRLDYSAYRP</sequence>
<dbReference type="InterPro" id="IPR000182">
    <property type="entry name" value="GNAT_dom"/>
</dbReference>
<dbReference type="InterPro" id="IPR016181">
    <property type="entry name" value="Acyl_CoA_acyltransferase"/>
</dbReference>
<name>A0A174UJQ2_9BACE</name>
<dbReference type="Gene3D" id="3.40.630.30">
    <property type="match status" value="1"/>
</dbReference>
<dbReference type="PANTHER" id="PTHR43792">
    <property type="entry name" value="GNAT FAMILY, PUTATIVE (AFU_ORTHOLOGUE AFUA_3G00765)-RELATED-RELATED"/>
    <property type="match status" value="1"/>
</dbReference>
<dbReference type="GO" id="GO:0016747">
    <property type="term" value="F:acyltransferase activity, transferring groups other than amino-acyl groups"/>
    <property type="evidence" value="ECO:0007669"/>
    <property type="project" value="InterPro"/>
</dbReference>
<dbReference type="EMBL" id="CZAI01000017">
    <property type="protein sequence ID" value="CUQ21576.1"/>
    <property type="molecule type" value="Genomic_DNA"/>
</dbReference>
<accession>A0A174UJQ2</accession>
<protein>
    <submittedName>
        <fullName evidence="2">N-acetyltransferase GCN5</fullName>
    </submittedName>
</protein>
<dbReference type="STRING" id="47678.ERS852494_04332"/>
<evidence type="ECO:0000313" key="3">
    <source>
        <dbReference type="EMBL" id="CUQ49637.1"/>
    </source>
</evidence>
<evidence type="ECO:0000313" key="4">
    <source>
        <dbReference type="Proteomes" id="UP000095657"/>
    </source>
</evidence>
<gene>
    <name evidence="2" type="ORF">ERS852494_04332</name>
    <name evidence="3" type="ORF">ERS852558_03846</name>
</gene>
<evidence type="ECO:0000313" key="5">
    <source>
        <dbReference type="Proteomes" id="UP000095725"/>
    </source>
</evidence>
<dbReference type="Proteomes" id="UP000095725">
    <property type="component" value="Unassembled WGS sequence"/>
</dbReference>
<reference evidence="4 5" key="1">
    <citation type="submission" date="2015-09" db="EMBL/GenBank/DDBJ databases">
        <authorList>
            <consortium name="Pathogen Informatics"/>
        </authorList>
    </citation>
    <scope>NUCLEOTIDE SEQUENCE [LARGE SCALE GENOMIC DNA]</scope>
    <source>
        <strain evidence="2 4">2789STDY5834880</strain>
        <strain evidence="3 5">2789STDY5834946</strain>
    </source>
</reference>
<dbReference type="RefSeq" id="WP_224241674.1">
    <property type="nucleotide sequence ID" value="NZ_CAXSUM010000024.1"/>
</dbReference>
<dbReference type="Pfam" id="PF13302">
    <property type="entry name" value="Acetyltransf_3"/>
    <property type="match status" value="1"/>
</dbReference>
<dbReference type="InterPro" id="IPR051531">
    <property type="entry name" value="N-acetyltransferase"/>
</dbReference>
<dbReference type="PROSITE" id="PS51186">
    <property type="entry name" value="GNAT"/>
    <property type="match status" value="1"/>
</dbReference>
<dbReference type="Proteomes" id="UP000095657">
    <property type="component" value="Unassembled WGS sequence"/>
</dbReference>
<organism evidence="2 4">
    <name type="scientific">Bacteroides caccae</name>
    <dbReference type="NCBI Taxonomy" id="47678"/>
    <lineage>
        <taxon>Bacteria</taxon>
        <taxon>Pseudomonadati</taxon>
        <taxon>Bacteroidota</taxon>
        <taxon>Bacteroidia</taxon>
        <taxon>Bacteroidales</taxon>
        <taxon>Bacteroidaceae</taxon>
        <taxon>Bacteroides</taxon>
    </lineage>
</organism>